<dbReference type="Proteomes" id="UP000005396">
    <property type="component" value="Unassembled WGS sequence"/>
</dbReference>
<reference evidence="1 2" key="2">
    <citation type="submission" date="2007-09" db="EMBL/GenBank/DDBJ databases">
        <title>Draft genome sequence of Clostridium bolteae (ATCC BAA-613).</title>
        <authorList>
            <person name="Sudarsanam P."/>
            <person name="Ley R."/>
            <person name="Guruge J."/>
            <person name="Turnbaugh P.J."/>
            <person name="Mahowald M."/>
            <person name="Liep D."/>
            <person name="Gordon J."/>
        </authorList>
    </citation>
    <scope>NUCLEOTIDE SEQUENCE [LARGE SCALE GENOMIC DNA]</scope>
    <source>
        <strain evidence="2">ATCC BAA-613 / DSM 15670 / CCUG 46953 / JCM 12243 / WAL 16351</strain>
    </source>
</reference>
<evidence type="ECO:0000313" key="2">
    <source>
        <dbReference type="Proteomes" id="UP000005396"/>
    </source>
</evidence>
<accession>A8RT74</accession>
<dbReference type="HOGENOM" id="CLU_3342192_0_0_9"/>
<evidence type="ECO:0000313" key="1">
    <source>
        <dbReference type="EMBL" id="EDP16135.1"/>
    </source>
</evidence>
<gene>
    <name evidence="1" type="ORF">CLOBOL_03572</name>
</gene>
<protein>
    <submittedName>
        <fullName evidence="1">Uncharacterized protein</fullName>
    </submittedName>
</protein>
<organism evidence="1 2">
    <name type="scientific">Enterocloster bolteae (strain ATCC BAA-613 / DSM 15670 / CCUG 46953 / JCM 12243 / WAL 16351)</name>
    <name type="common">Clostridium bolteae</name>
    <dbReference type="NCBI Taxonomy" id="411902"/>
    <lineage>
        <taxon>Bacteria</taxon>
        <taxon>Bacillati</taxon>
        <taxon>Bacillota</taxon>
        <taxon>Clostridia</taxon>
        <taxon>Lachnospirales</taxon>
        <taxon>Lachnospiraceae</taxon>
        <taxon>Enterocloster</taxon>
    </lineage>
</organism>
<dbReference type="EMBL" id="ABCC02000032">
    <property type="protein sequence ID" value="EDP16135.1"/>
    <property type="molecule type" value="Genomic_DNA"/>
</dbReference>
<proteinExistence type="predicted"/>
<sequence length="37" mass="4345">MITLPYPSTFYFNPCLRFYVFSLKAAGYAAYRLQMLS</sequence>
<comment type="caution">
    <text evidence="1">The sequence shown here is derived from an EMBL/GenBank/DDBJ whole genome shotgun (WGS) entry which is preliminary data.</text>
</comment>
<reference evidence="1 2" key="1">
    <citation type="submission" date="2007-08" db="EMBL/GenBank/DDBJ databases">
        <authorList>
            <person name="Fulton L."/>
            <person name="Clifton S."/>
            <person name="Fulton B."/>
            <person name="Xu J."/>
            <person name="Minx P."/>
            <person name="Pepin K.H."/>
            <person name="Johnson M."/>
            <person name="Thiruvilangam P."/>
            <person name="Bhonagiri V."/>
            <person name="Nash W.E."/>
            <person name="Mardis E.R."/>
            <person name="Wilson R.K."/>
        </authorList>
    </citation>
    <scope>NUCLEOTIDE SEQUENCE [LARGE SCALE GENOMIC DNA]</scope>
    <source>
        <strain evidence="2">ATCC BAA-613 / DSM 15670 / CCUG 46953 / JCM 12243 / WAL 16351</strain>
    </source>
</reference>
<name>A8RT74_ENTBW</name>
<dbReference type="PaxDb" id="411902-CLOBOL_03572"/>
<dbReference type="AlphaFoldDB" id="A8RT74"/>